<gene>
    <name evidence="5" type="ORF">HHM13_07855</name>
    <name evidence="4" type="ORF">HHM24_09110</name>
</gene>
<evidence type="ECO:0000313" key="7">
    <source>
        <dbReference type="Proteomes" id="UP000550736"/>
    </source>
</evidence>
<dbReference type="SUPFAM" id="SSF46689">
    <property type="entry name" value="Homeodomain-like"/>
    <property type="match status" value="1"/>
</dbReference>
<dbReference type="InterPro" id="IPR039532">
    <property type="entry name" value="TetR_C_Firmicutes"/>
</dbReference>
<reference evidence="6 7" key="1">
    <citation type="submission" date="2020-04" db="EMBL/GenBank/DDBJ databases">
        <title>The Epidemiology and Molecular Characteristics of Linezolid-Resistant Staphylococcus capitis in Huashan Hospital, Shanghai.</title>
        <authorList>
            <person name="Ding L."/>
            <person name="Li P."/>
            <person name="Yang Y."/>
            <person name="Lin D."/>
            <person name="Xu X."/>
        </authorList>
    </citation>
    <scope>NUCLEOTIDE SEQUENCE [LARGE SCALE GENOMIC DNA]</scope>
    <source>
        <strain evidence="5 7">12-86</strain>
        <strain evidence="4 6">17-84</strain>
    </source>
</reference>
<evidence type="ECO:0000313" key="4">
    <source>
        <dbReference type="EMBL" id="NMK54880.1"/>
    </source>
</evidence>
<organism evidence="5 7">
    <name type="scientific">Staphylococcus capitis</name>
    <dbReference type="NCBI Taxonomy" id="29388"/>
    <lineage>
        <taxon>Bacteria</taxon>
        <taxon>Bacillati</taxon>
        <taxon>Bacillota</taxon>
        <taxon>Bacilli</taxon>
        <taxon>Bacillales</taxon>
        <taxon>Staphylococcaceae</taxon>
        <taxon>Staphylococcus</taxon>
    </lineage>
</organism>
<dbReference type="Gene3D" id="1.10.357.10">
    <property type="entry name" value="Tetracycline Repressor, domain 2"/>
    <property type="match status" value="1"/>
</dbReference>
<dbReference type="InterPro" id="IPR001647">
    <property type="entry name" value="HTH_TetR"/>
</dbReference>
<dbReference type="Pfam" id="PF14278">
    <property type="entry name" value="TetR_C_8"/>
    <property type="match status" value="1"/>
</dbReference>
<name>A0A7X9WB79_STACP</name>
<comment type="caution">
    <text evidence="5">The sequence shown here is derived from an EMBL/GenBank/DDBJ whole genome shotgun (WGS) entry which is preliminary data.</text>
</comment>
<dbReference type="EMBL" id="JABBMI010000069">
    <property type="protein sequence ID" value="NMK54880.1"/>
    <property type="molecule type" value="Genomic_DNA"/>
</dbReference>
<dbReference type="PANTHER" id="PTHR43479:SF23">
    <property type="entry name" value="HTH TETR-TYPE DOMAIN-CONTAINING PROTEIN"/>
    <property type="match status" value="1"/>
</dbReference>
<dbReference type="PROSITE" id="PS50977">
    <property type="entry name" value="HTH_TETR_2"/>
    <property type="match status" value="1"/>
</dbReference>
<evidence type="ECO:0000256" key="1">
    <source>
        <dbReference type="ARBA" id="ARBA00023125"/>
    </source>
</evidence>
<protein>
    <submittedName>
        <fullName evidence="5">TetR/AcrR family transcriptional regulator</fullName>
    </submittedName>
</protein>
<keyword evidence="6" id="KW-1185">Reference proteome</keyword>
<dbReference type="EMBL" id="JABBLX010000023">
    <property type="protein sequence ID" value="NMK98005.1"/>
    <property type="molecule type" value="Genomic_DNA"/>
</dbReference>
<dbReference type="InterPro" id="IPR009057">
    <property type="entry name" value="Homeodomain-like_sf"/>
</dbReference>
<sequence>MSHDRRVRKTQTAIKDALITLLEKKRFEEITIQEISDLADVNRSTFYTHFIDKYDLLDKMENEKIDEIRSFLESSKNDDELKISESQLRETMDFVINSIGEHLDFYKLMFNLGKESNLHEKLYELLTGHLNHVVNDNDKIGDIPFPYFMSYVSGAGLSLIRHWVEDENRISKEELIQHFYEIVNNGPATLIRREKGI</sequence>
<dbReference type="Proteomes" id="UP000538955">
    <property type="component" value="Unassembled WGS sequence"/>
</dbReference>
<dbReference type="PANTHER" id="PTHR43479">
    <property type="entry name" value="ACREF/ENVCD OPERON REPRESSOR-RELATED"/>
    <property type="match status" value="1"/>
</dbReference>
<evidence type="ECO:0000256" key="2">
    <source>
        <dbReference type="PROSITE-ProRule" id="PRU00335"/>
    </source>
</evidence>
<evidence type="ECO:0000259" key="3">
    <source>
        <dbReference type="PROSITE" id="PS50977"/>
    </source>
</evidence>
<dbReference type="RefSeq" id="WP_030059095.1">
    <property type="nucleotide sequence ID" value="NZ_AP014956.1"/>
</dbReference>
<proteinExistence type="predicted"/>
<dbReference type="Pfam" id="PF00440">
    <property type="entry name" value="TetR_N"/>
    <property type="match status" value="1"/>
</dbReference>
<keyword evidence="1 2" id="KW-0238">DNA-binding</keyword>
<feature type="DNA-binding region" description="H-T-H motif" evidence="2">
    <location>
        <begin position="31"/>
        <end position="50"/>
    </location>
</feature>
<evidence type="ECO:0000313" key="5">
    <source>
        <dbReference type="EMBL" id="NMK98005.1"/>
    </source>
</evidence>
<feature type="domain" description="HTH tetR-type" evidence="3">
    <location>
        <begin position="8"/>
        <end position="68"/>
    </location>
</feature>
<dbReference type="Proteomes" id="UP000550736">
    <property type="component" value="Unassembled WGS sequence"/>
</dbReference>
<dbReference type="InterPro" id="IPR050624">
    <property type="entry name" value="HTH-type_Tx_Regulator"/>
</dbReference>
<dbReference type="AlphaFoldDB" id="A0A7X9WB79"/>
<evidence type="ECO:0000313" key="6">
    <source>
        <dbReference type="Proteomes" id="UP000538955"/>
    </source>
</evidence>
<dbReference type="GO" id="GO:0003677">
    <property type="term" value="F:DNA binding"/>
    <property type="evidence" value="ECO:0007669"/>
    <property type="project" value="UniProtKB-UniRule"/>
</dbReference>
<accession>A0A7X9WB79</accession>